<keyword evidence="4" id="KW-0460">Magnesium</keyword>
<name>A0A9Q4TKS2_CLOBO</name>
<evidence type="ECO:0000256" key="4">
    <source>
        <dbReference type="ARBA" id="ARBA00022842"/>
    </source>
</evidence>
<dbReference type="GO" id="GO:0003723">
    <property type="term" value="F:RNA binding"/>
    <property type="evidence" value="ECO:0007669"/>
    <property type="project" value="UniProtKB-KW"/>
</dbReference>
<dbReference type="GO" id="GO:0006364">
    <property type="term" value="P:rRNA processing"/>
    <property type="evidence" value="ECO:0007669"/>
    <property type="project" value="TreeGrafter"/>
</dbReference>
<evidence type="ECO:0000256" key="2">
    <source>
        <dbReference type="ARBA" id="ARBA00022723"/>
    </source>
</evidence>
<dbReference type="InterPro" id="IPR012340">
    <property type="entry name" value="NA-bd_OB-fold"/>
</dbReference>
<reference evidence="8 9" key="1">
    <citation type="submission" date="2019-04" db="EMBL/GenBank/DDBJ databases">
        <title>Genome sequencing of Clostridium botulinum Groups I-IV and Clostridium butyricum.</title>
        <authorList>
            <person name="Brunt J."/>
            <person name="Van Vliet A.H.M."/>
            <person name="Stringer S.C."/>
            <person name="Carter A.T."/>
            <person name="Peck M.W."/>
        </authorList>
    </citation>
    <scope>NUCLEOTIDE SEQUENCE</scope>
    <source>
        <strain evidence="8">7221C</strain>
        <strain evidence="7 9">IFR 18/049</strain>
    </source>
</reference>
<dbReference type="EMBL" id="SXDK01000009">
    <property type="protein sequence ID" value="NFU60099.1"/>
    <property type="molecule type" value="Genomic_DNA"/>
</dbReference>
<dbReference type="InterPro" id="IPR019307">
    <property type="entry name" value="RNA-bd_AU-1/RNase_E/G"/>
</dbReference>
<dbReference type="Gene3D" id="2.40.50.140">
    <property type="entry name" value="Nucleic acid-binding proteins"/>
    <property type="match status" value="1"/>
</dbReference>
<evidence type="ECO:0000256" key="1">
    <source>
        <dbReference type="ARBA" id="ARBA00001946"/>
    </source>
</evidence>
<dbReference type="GO" id="GO:0005737">
    <property type="term" value="C:cytoplasm"/>
    <property type="evidence" value="ECO:0007669"/>
    <property type="project" value="TreeGrafter"/>
</dbReference>
<accession>A0A9Q4TKS2</accession>
<evidence type="ECO:0000313" key="7">
    <source>
        <dbReference type="EMBL" id="NFF70857.1"/>
    </source>
</evidence>
<keyword evidence="2" id="KW-0479">Metal-binding</keyword>
<evidence type="ECO:0000313" key="8">
    <source>
        <dbReference type="EMBL" id="NFU60099.1"/>
    </source>
</evidence>
<dbReference type="PANTHER" id="PTHR30001:SF0">
    <property type="entry name" value="RIBONUCLEASE G"/>
    <property type="match status" value="1"/>
</dbReference>
<evidence type="ECO:0000313" key="10">
    <source>
        <dbReference type="Proteomes" id="UP000785180"/>
    </source>
</evidence>
<dbReference type="GO" id="GO:0004540">
    <property type="term" value="F:RNA nuclease activity"/>
    <property type="evidence" value="ECO:0007669"/>
    <property type="project" value="InterPro"/>
</dbReference>
<gene>
    <name evidence="7" type="ORF">FCV11_07115</name>
    <name evidence="8" type="ORF">FDF67_07820</name>
</gene>
<dbReference type="EMBL" id="SWNT01000009">
    <property type="protein sequence ID" value="NFF70857.1"/>
    <property type="molecule type" value="Genomic_DNA"/>
</dbReference>
<dbReference type="Proteomes" id="UP000785180">
    <property type="component" value="Unassembled WGS sequence"/>
</dbReference>
<dbReference type="SMART" id="SM00316">
    <property type="entry name" value="S1"/>
    <property type="match status" value="1"/>
</dbReference>
<dbReference type="CDD" id="cd04453">
    <property type="entry name" value="S1_RNase_E"/>
    <property type="match status" value="1"/>
</dbReference>
<proteinExistence type="predicted"/>
<dbReference type="GO" id="GO:0046872">
    <property type="term" value="F:metal ion binding"/>
    <property type="evidence" value="ECO:0007669"/>
    <property type="project" value="UniProtKB-KW"/>
</dbReference>
<keyword evidence="3" id="KW-0378">Hydrolase</keyword>
<dbReference type="NCBIfam" id="TIGR00757">
    <property type="entry name" value="RNaseEG"/>
    <property type="match status" value="1"/>
</dbReference>
<dbReference type="AlphaFoldDB" id="A0A9Q4TKS2"/>
<dbReference type="InterPro" id="IPR003029">
    <property type="entry name" value="S1_domain"/>
</dbReference>
<dbReference type="InterPro" id="IPR004659">
    <property type="entry name" value="RNase_E/G"/>
</dbReference>
<evidence type="ECO:0000256" key="5">
    <source>
        <dbReference type="ARBA" id="ARBA00022884"/>
    </source>
</evidence>
<feature type="domain" description="S1 motif" evidence="6">
    <location>
        <begin position="39"/>
        <end position="106"/>
    </location>
</feature>
<dbReference type="SUPFAM" id="SSF50249">
    <property type="entry name" value="Nucleic acid-binding proteins"/>
    <property type="match status" value="1"/>
</dbReference>
<dbReference type="PANTHER" id="PTHR30001">
    <property type="entry name" value="RIBONUCLEASE"/>
    <property type="match status" value="1"/>
</dbReference>
<comment type="caution">
    <text evidence="8">The sequence shown here is derived from an EMBL/GenBank/DDBJ whole genome shotgun (WGS) entry which is preliminary data.</text>
</comment>
<evidence type="ECO:0000259" key="6">
    <source>
        <dbReference type="SMART" id="SM00316"/>
    </source>
</evidence>
<dbReference type="Proteomes" id="UP000481363">
    <property type="component" value="Unassembled WGS sequence"/>
</dbReference>
<evidence type="ECO:0000256" key="3">
    <source>
        <dbReference type="ARBA" id="ARBA00022801"/>
    </source>
</evidence>
<dbReference type="GO" id="GO:0016787">
    <property type="term" value="F:hydrolase activity"/>
    <property type="evidence" value="ECO:0007669"/>
    <property type="project" value="UniProtKB-KW"/>
</dbReference>
<organism evidence="8 10">
    <name type="scientific">Clostridium botulinum</name>
    <dbReference type="NCBI Taxonomy" id="1491"/>
    <lineage>
        <taxon>Bacteria</taxon>
        <taxon>Bacillati</taxon>
        <taxon>Bacillota</taxon>
        <taxon>Clostridia</taxon>
        <taxon>Eubacteriales</taxon>
        <taxon>Clostridiaceae</taxon>
        <taxon>Clostridium</taxon>
    </lineage>
</organism>
<comment type="cofactor">
    <cofactor evidence="1">
        <name>Mg(2+)</name>
        <dbReference type="ChEBI" id="CHEBI:18420"/>
    </cofactor>
</comment>
<keyword evidence="5" id="KW-0694">RNA-binding</keyword>
<sequence>MEFLETIYIEREEEILRIVLREDDILKECFIEEEKSEPSPGKIYKGVVKNIVPAIKCAFIDIGCNKNAYMYLHHKFKNDDLKNGDEVLVEIMKEAIGEKGPKVTSSISVPGRYVVIVTNNNKISFSKKIEDNDNFKCYIKDNVNKPEDIGIMIRTNALDATIEDINTEIEKLYETYKKIVQEGTYCLKPKLLYDGGGTLGRILNDILTFNTKKVVLNNEQDLKYIKKFIEDKSDLDLELQLYEGTQNLFSYYNIEREILSLRNNKVMLPSGGNIIIDKTEAMYVIDVNSGKNTKETSIDKTALVTNLEAAREIARQIMMRNLSGIIIIDFIDIHDYDYKKKILHILKDEFKEDKKKTVIYPFTQLNLVQIARKRRGKAISEYIEEECTMCNGKAKRIKLSYINKLIRNELKKIDNDYNISDIYIELDEKYKKDVLGDVIKFIKDIEGLRKKIYVNFISNLEYFKVEPLLFASQIKKLENIKIYG</sequence>
<protein>
    <submittedName>
        <fullName evidence="8">Rne/Rng family ribonuclease</fullName>
    </submittedName>
</protein>
<dbReference type="Pfam" id="PF10150">
    <property type="entry name" value="RNase_E_G"/>
    <property type="match status" value="1"/>
</dbReference>
<evidence type="ECO:0000313" key="9">
    <source>
        <dbReference type="Proteomes" id="UP000481363"/>
    </source>
</evidence>